<dbReference type="Proteomes" id="UP000051494">
    <property type="component" value="Unassembled WGS sequence"/>
</dbReference>
<name>A0A0Q9YQV9_9GAMM</name>
<comment type="subcellular location">
    <subcellularLocation>
        <location evidence="1">Membrane</location>
        <topology evidence="1">Single-pass membrane protein</topology>
    </subcellularLocation>
</comment>
<organism evidence="6">
    <name type="scientific">Candidatus Berkiella cookevillensis</name>
    <dbReference type="NCBI Taxonomy" id="437022"/>
    <lineage>
        <taxon>Bacteria</taxon>
        <taxon>Pseudomonadati</taxon>
        <taxon>Pseudomonadota</taxon>
        <taxon>Gammaproteobacteria</taxon>
        <taxon>Candidatus Berkiellales</taxon>
        <taxon>Candidatus Berkiellaceae</taxon>
        <taxon>Candidatus Berkiella</taxon>
    </lineage>
</organism>
<dbReference type="AlphaFoldDB" id="A0A0Q9YQV9"/>
<evidence type="ECO:0000259" key="5">
    <source>
        <dbReference type="Pfam" id="PF04357"/>
    </source>
</evidence>
<dbReference type="PANTHER" id="PTHR36985">
    <property type="entry name" value="TRANSLOCATION AND ASSEMBLY MODULE SUBUNIT TAMB"/>
    <property type="match status" value="1"/>
</dbReference>
<keyword evidence="2" id="KW-0812">Transmembrane</keyword>
<feature type="domain" description="Translocation and assembly module TamB C-terminal" evidence="5">
    <location>
        <begin position="418"/>
        <end position="771"/>
    </location>
</feature>
<evidence type="ECO:0000256" key="1">
    <source>
        <dbReference type="ARBA" id="ARBA00004167"/>
    </source>
</evidence>
<reference evidence="6" key="1">
    <citation type="submission" date="2015-09" db="EMBL/GenBank/DDBJ databases">
        <title>Draft Genome Sequences of Two Novel Amoeba-resistant Intranuclear Bacteria, Candidatus Berkiella cookevillensis and Candidatus Berkiella aquae.</title>
        <authorList>
            <person name="Mehari Y.T."/>
            <person name="Arivett B.A."/>
            <person name="Farone A.L."/>
            <person name="Gunderson J.H."/>
            <person name="Farone M.B."/>
        </authorList>
    </citation>
    <scope>NUCLEOTIDE SEQUENCE [LARGE SCALE GENOMIC DNA]</scope>
    <source>
        <strain evidence="6">CC99</strain>
    </source>
</reference>
<evidence type="ECO:0000313" key="6">
    <source>
        <dbReference type="EMBL" id="KRG19252.1"/>
    </source>
</evidence>
<keyword evidence="3" id="KW-1133">Transmembrane helix</keyword>
<reference evidence="7" key="2">
    <citation type="journal article" date="2016" name="Genome Announc.">
        <title>Draft Genome Sequences of Two Novel Amoeba-Resistant Intranuclear Bacteria, 'Candidatus Berkiella cookevillensis' and 'Candidatus Berkiella aquae'.</title>
        <authorList>
            <person name="Mehari Y.T."/>
            <person name="Arivett B.A."/>
            <person name="Farone A.L."/>
            <person name="Gunderson J.H."/>
            <person name="Farone M.B."/>
        </authorList>
    </citation>
    <scope>NUCLEOTIDE SEQUENCE</scope>
    <source>
        <strain evidence="7">CC99</strain>
    </source>
</reference>
<dbReference type="RefSeq" id="WP_057623881.1">
    <property type="nucleotide sequence ID" value="NZ_LKHV02000001.1"/>
</dbReference>
<protein>
    <submittedName>
        <fullName evidence="6">Translocation and assembly module TamB</fullName>
    </submittedName>
    <submittedName>
        <fullName evidence="7">Translocation/assembly module TamB</fullName>
    </submittedName>
</protein>
<comment type="caution">
    <text evidence="6">The sequence shown here is derived from an EMBL/GenBank/DDBJ whole genome shotgun (WGS) entry which is preliminary data.</text>
</comment>
<evidence type="ECO:0000256" key="3">
    <source>
        <dbReference type="ARBA" id="ARBA00022989"/>
    </source>
</evidence>
<dbReference type="GO" id="GO:0009306">
    <property type="term" value="P:protein secretion"/>
    <property type="evidence" value="ECO:0007669"/>
    <property type="project" value="InterPro"/>
</dbReference>
<keyword evidence="8" id="KW-1185">Reference proteome</keyword>
<dbReference type="STRING" id="437022.CC99x_00774"/>
<dbReference type="OrthoDB" id="5555605at2"/>
<gene>
    <name evidence="6" type="primary">tamB_2</name>
    <name evidence="6" type="ORF">CC99x_00774</name>
    <name evidence="7" type="ORF">CC99x_008100</name>
</gene>
<dbReference type="Pfam" id="PF04357">
    <property type="entry name" value="TamB"/>
    <property type="match status" value="1"/>
</dbReference>
<dbReference type="PANTHER" id="PTHR36985:SF1">
    <property type="entry name" value="TRANSLOCATION AND ASSEMBLY MODULE SUBUNIT TAMB"/>
    <property type="match status" value="1"/>
</dbReference>
<dbReference type="GO" id="GO:0097347">
    <property type="term" value="C:TAM protein secretion complex"/>
    <property type="evidence" value="ECO:0007669"/>
    <property type="project" value="TreeGrafter"/>
</dbReference>
<accession>A0A0Q9YQV9</accession>
<evidence type="ECO:0000256" key="4">
    <source>
        <dbReference type="ARBA" id="ARBA00023136"/>
    </source>
</evidence>
<sequence>MACLCFCIYTETGTKATLEFINDFTNYSIKYDHVSGTFGHHLSFDALELKSKDFKLQAQSLSVSWQWLLLFQSEINVSQLNAQNIALILHHSETTTPNINSLDDLQNFVNSKLFFHMTINEGEIQKAKISTPTFTHDIEHIVLKTFQSNHLLDLKYLSYEGSLGFIHAQQDEKLQVKWDLTLSAPTVFSQWIEGKVKTKGDAIFYEHDLKNEKNKIDAEFFVEKLNIKEKELLNSQINIQGSLQAHNIAIKSILGDPIEIITTATWHQSTWTGNIEKILFSHKTLNKLPSTYGTLKISKKSNWKVQLNMNVFGESLNSKLTIKKDAPFAMSGKIQSQIQNLKSLNHFFPFLSGTTDGSIDIDIDLKGTVFSPEFVTKAKVSGIHFSMPQYGTKTILDKIEITQNKKNEMLIDGYGHINNKKFTIDGLAHVKNYQPYLSVNIKGENLVLSQTPEYFIVASPNLNFTLENNVPKLSGHIHIPQADIKQLNHSKKASHSGDIVIINHEKSHEKKDKAVSSTIPLSTQIEISLGNNLKYKGKGLNCQFKGHLKLTQKPNQIPRLKGEINLINGKYRFQGKSFNLTHGKLIFTGSTMSNPLIDIEAKQTVMALPRKKSAALITQMDMGVRLKGKLNDPKISFFSNPSMSEADIISYLILGRPQSEASQGQAELLFQAVSQLSSMFGNENNDISHNLAERLKLDYVAFSKGSNNQNTSLEDTVLMLGKQLSDRLYLNYSLGFLDSTNSIGMQYVLGRNLSVEAQTGTTGSSADVIISLDH</sequence>
<evidence type="ECO:0000313" key="7">
    <source>
        <dbReference type="EMBL" id="MCS5708866.1"/>
    </source>
</evidence>
<dbReference type="EMBL" id="LKHV01000003">
    <property type="protein sequence ID" value="KRG19252.1"/>
    <property type="molecule type" value="Genomic_DNA"/>
</dbReference>
<dbReference type="EMBL" id="LKHV02000001">
    <property type="protein sequence ID" value="MCS5708866.1"/>
    <property type="molecule type" value="Genomic_DNA"/>
</dbReference>
<evidence type="ECO:0000256" key="2">
    <source>
        <dbReference type="ARBA" id="ARBA00022692"/>
    </source>
</evidence>
<reference evidence="7" key="3">
    <citation type="submission" date="2021-06" db="EMBL/GenBank/DDBJ databases">
        <title>Genomic Description and Analysis of Intracellular Bacteria, Candidatus Berkiella cookevillensis and Candidatus Berkiella aquae.</title>
        <authorList>
            <person name="Kidane D.T."/>
            <person name="Mehari Y.T."/>
            <person name="Rice F.C."/>
            <person name="Arivett B.A."/>
            <person name="Farone A.L."/>
            <person name="Berk S.G."/>
            <person name="Farone M.B."/>
        </authorList>
    </citation>
    <scope>NUCLEOTIDE SEQUENCE</scope>
    <source>
        <strain evidence="7">CC99</strain>
    </source>
</reference>
<dbReference type="InterPro" id="IPR007452">
    <property type="entry name" value="TamB_C"/>
</dbReference>
<keyword evidence="4" id="KW-0472">Membrane</keyword>
<proteinExistence type="predicted"/>
<dbReference type="GO" id="GO:0005886">
    <property type="term" value="C:plasma membrane"/>
    <property type="evidence" value="ECO:0007669"/>
    <property type="project" value="InterPro"/>
</dbReference>
<evidence type="ECO:0000313" key="8">
    <source>
        <dbReference type="Proteomes" id="UP000051494"/>
    </source>
</evidence>